<accession>A0A1X9LH91</accession>
<feature type="compositionally biased region" description="Basic and acidic residues" evidence="1">
    <location>
        <begin position="1"/>
        <end position="12"/>
    </location>
</feature>
<gene>
    <name evidence="2" type="ORF">B5808_04255</name>
</gene>
<dbReference type="STRING" id="1619308.B5808_04255"/>
<evidence type="ECO:0000256" key="1">
    <source>
        <dbReference type="SAM" id="MobiDB-lite"/>
    </source>
</evidence>
<dbReference type="RefSeq" id="WP_085018664.1">
    <property type="nucleotide sequence ID" value="NZ_BMHD01000001.1"/>
</dbReference>
<dbReference type="AlphaFoldDB" id="A0A1X9LH91"/>
<dbReference type="PROSITE" id="PS51128">
    <property type="entry name" value="ZF_DKSA_2"/>
    <property type="match status" value="1"/>
</dbReference>
<keyword evidence="3" id="KW-1185">Reference proteome</keyword>
<protein>
    <submittedName>
        <fullName evidence="2">Uncharacterized protein</fullName>
    </submittedName>
</protein>
<dbReference type="KEGG" id="cphy:B5808_04255"/>
<evidence type="ECO:0000313" key="2">
    <source>
        <dbReference type="EMBL" id="ARJ04523.1"/>
    </source>
</evidence>
<dbReference type="PANTHER" id="PTHR33823">
    <property type="entry name" value="RNA POLYMERASE-BINDING TRANSCRIPTION FACTOR DKSA-RELATED"/>
    <property type="match status" value="1"/>
</dbReference>
<feature type="region of interest" description="Disordered" evidence="1">
    <location>
        <begin position="1"/>
        <end position="26"/>
    </location>
</feature>
<evidence type="ECO:0000313" key="3">
    <source>
        <dbReference type="Proteomes" id="UP000192775"/>
    </source>
</evidence>
<reference evidence="2 3" key="1">
    <citation type="submission" date="2017-04" db="EMBL/GenBank/DDBJ databases">
        <authorList>
            <person name="Afonso C.L."/>
            <person name="Miller P.J."/>
            <person name="Scott M.A."/>
            <person name="Spackman E."/>
            <person name="Goraichik I."/>
            <person name="Dimitrov K.M."/>
            <person name="Suarez D.L."/>
            <person name="Swayne D.E."/>
        </authorList>
    </citation>
    <scope>NUCLEOTIDE SEQUENCE [LARGE SCALE GENOMIC DNA]</scope>
    <source>
        <strain evidence="3">XA(T)</strain>
    </source>
</reference>
<name>A0A1X9LH91_9MICO</name>
<dbReference type="SUPFAM" id="SSF57716">
    <property type="entry name" value="Glucocorticoid receptor-like (DNA-binding domain)"/>
    <property type="match status" value="1"/>
</dbReference>
<dbReference type="InterPro" id="IPR000962">
    <property type="entry name" value="Znf_DskA_TraR"/>
</dbReference>
<dbReference type="GO" id="GO:0008270">
    <property type="term" value="F:zinc ion binding"/>
    <property type="evidence" value="ECO:0007669"/>
    <property type="project" value="InterPro"/>
</dbReference>
<dbReference type="EMBL" id="CP020715">
    <property type="protein sequence ID" value="ARJ04523.1"/>
    <property type="molecule type" value="Genomic_DNA"/>
</dbReference>
<dbReference type="Proteomes" id="UP000192775">
    <property type="component" value="Chromosome"/>
</dbReference>
<dbReference type="Pfam" id="PF01258">
    <property type="entry name" value="zf-dskA_traR"/>
    <property type="match status" value="1"/>
</dbReference>
<proteinExistence type="predicted"/>
<dbReference type="Gene3D" id="1.20.120.910">
    <property type="entry name" value="DksA, coiled-coil domain"/>
    <property type="match status" value="1"/>
</dbReference>
<dbReference type="PANTHER" id="PTHR33823:SF4">
    <property type="entry name" value="GENERAL STRESS PROTEIN 16O"/>
    <property type="match status" value="1"/>
</dbReference>
<sequence>MESLLADRRASSDDDEHDPDGAPLSGEWARLRSQLDAVDARIADIDAAFLRVDEGTYGLCATCGLPIPDERLEVRPTATQCVPCASRR</sequence>
<organism evidence="2 3">
    <name type="scientific">Cnuibacter physcomitrellae</name>
    <dbReference type="NCBI Taxonomy" id="1619308"/>
    <lineage>
        <taxon>Bacteria</taxon>
        <taxon>Bacillati</taxon>
        <taxon>Actinomycetota</taxon>
        <taxon>Actinomycetes</taxon>
        <taxon>Micrococcales</taxon>
        <taxon>Microbacteriaceae</taxon>
        <taxon>Cnuibacter</taxon>
    </lineage>
</organism>